<protein>
    <submittedName>
        <fullName evidence="1">Uncharacterized protein</fullName>
    </submittedName>
</protein>
<dbReference type="AlphaFoldDB" id="A0A9P7RA86"/>
<evidence type="ECO:0000313" key="1">
    <source>
        <dbReference type="EMBL" id="KAG7051759.1"/>
    </source>
</evidence>
<name>A0A9P7RA86_9PEZI</name>
<comment type="caution">
    <text evidence="1">The sequence shown here is derived from an EMBL/GenBank/DDBJ whole genome shotgun (WGS) entry which is preliminary data.</text>
</comment>
<organism evidence="1 2">
    <name type="scientific">Colletotrichum scovillei</name>
    <dbReference type="NCBI Taxonomy" id="1209932"/>
    <lineage>
        <taxon>Eukaryota</taxon>
        <taxon>Fungi</taxon>
        <taxon>Dikarya</taxon>
        <taxon>Ascomycota</taxon>
        <taxon>Pezizomycotina</taxon>
        <taxon>Sordariomycetes</taxon>
        <taxon>Hypocreomycetidae</taxon>
        <taxon>Glomerellales</taxon>
        <taxon>Glomerellaceae</taxon>
        <taxon>Colletotrichum</taxon>
        <taxon>Colletotrichum acutatum species complex</taxon>
    </lineage>
</organism>
<accession>A0A9P7RA86</accession>
<keyword evidence="2" id="KW-1185">Reference proteome</keyword>
<sequence>MHPYSVHGRQRRDLDTDTYLVNSASTSFQRSFVSLPRCGQFVVMSYSSPMSVMLLDLPNSAYPTYCR</sequence>
<gene>
    <name evidence="1" type="ORF">JMJ77_002375</name>
</gene>
<proteinExistence type="predicted"/>
<reference evidence="1" key="1">
    <citation type="submission" date="2021-05" db="EMBL/GenBank/DDBJ databases">
        <title>Comparative genomics of three Colletotrichum scovillei strains and genetic complementation revealed genes involved fungal growth and virulence on chili pepper.</title>
        <authorList>
            <person name="Hsieh D.-K."/>
            <person name="Chuang S.-C."/>
            <person name="Chen C.-Y."/>
            <person name="Chao Y.-T."/>
            <person name="Lu M.-Y.J."/>
            <person name="Lee M.-H."/>
            <person name="Shih M.-C."/>
        </authorList>
    </citation>
    <scope>NUCLEOTIDE SEQUENCE</scope>
    <source>
        <strain evidence="1">Coll-153</strain>
    </source>
</reference>
<dbReference type="Proteomes" id="UP000699042">
    <property type="component" value="Unassembled WGS sequence"/>
</dbReference>
<evidence type="ECO:0000313" key="2">
    <source>
        <dbReference type="Proteomes" id="UP000699042"/>
    </source>
</evidence>
<dbReference type="EMBL" id="JAESDN010000004">
    <property type="protein sequence ID" value="KAG7051759.1"/>
    <property type="molecule type" value="Genomic_DNA"/>
</dbReference>